<accession>A0ACB9M690</accession>
<comment type="caution">
    <text evidence="1">The sequence shown here is derived from an EMBL/GenBank/DDBJ whole genome shotgun (WGS) entry which is preliminary data.</text>
</comment>
<evidence type="ECO:0000313" key="2">
    <source>
        <dbReference type="Proteomes" id="UP001057402"/>
    </source>
</evidence>
<keyword evidence="2" id="KW-1185">Reference proteome</keyword>
<gene>
    <name evidence="1" type="ORF">MLD38_032559</name>
</gene>
<protein>
    <submittedName>
        <fullName evidence="1">Uncharacterized protein</fullName>
    </submittedName>
</protein>
<name>A0ACB9M690_9MYRT</name>
<dbReference type="Proteomes" id="UP001057402">
    <property type="component" value="Chromosome 10"/>
</dbReference>
<evidence type="ECO:0000313" key="1">
    <source>
        <dbReference type="EMBL" id="KAI4318904.1"/>
    </source>
</evidence>
<sequence length="194" mass="20843">MSNNDPHHWMHFYQLAPFPPSQLVSSASESNLLSTIPQSASPPPTAHPNPGTGVSAGLNPEGGVTKPVRRRTRASRRTPTTVMNTDTSNFRAMVQQYTGGPPSSSFGSGSGPNMLSFGFGQGAPASSGMGHVQYGHQQPYQQYSNLLSLNTANSNDVNSGSSQGNRGNSRWRSPPPFLAGRDEEHWEGFHHGRK</sequence>
<reference evidence="2" key="1">
    <citation type="journal article" date="2023" name="Front. Plant Sci.">
        <title>Chromosomal-level genome assembly of Melastoma candidum provides insights into trichome evolution.</title>
        <authorList>
            <person name="Zhong Y."/>
            <person name="Wu W."/>
            <person name="Sun C."/>
            <person name="Zou P."/>
            <person name="Liu Y."/>
            <person name="Dai S."/>
            <person name="Zhou R."/>
        </authorList>
    </citation>
    <scope>NUCLEOTIDE SEQUENCE [LARGE SCALE GENOMIC DNA]</scope>
</reference>
<dbReference type="EMBL" id="CM042889">
    <property type="protein sequence ID" value="KAI4318904.1"/>
    <property type="molecule type" value="Genomic_DNA"/>
</dbReference>
<proteinExistence type="predicted"/>
<organism evidence="1 2">
    <name type="scientific">Melastoma candidum</name>
    <dbReference type="NCBI Taxonomy" id="119954"/>
    <lineage>
        <taxon>Eukaryota</taxon>
        <taxon>Viridiplantae</taxon>
        <taxon>Streptophyta</taxon>
        <taxon>Embryophyta</taxon>
        <taxon>Tracheophyta</taxon>
        <taxon>Spermatophyta</taxon>
        <taxon>Magnoliopsida</taxon>
        <taxon>eudicotyledons</taxon>
        <taxon>Gunneridae</taxon>
        <taxon>Pentapetalae</taxon>
        <taxon>rosids</taxon>
        <taxon>malvids</taxon>
        <taxon>Myrtales</taxon>
        <taxon>Melastomataceae</taxon>
        <taxon>Melastomatoideae</taxon>
        <taxon>Melastomateae</taxon>
        <taxon>Melastoma</taxon>
    </lineage>
</organism>